<dbReference type="GO" id="GO:0005634">
    <property type="term" value="C:nucleus"/>
    <property type="evidence" value="ECO:0007669"/>
    <property type="project" value="UniProtKB-SubCell"/>
</dbReference>
<feature type="region of interest" description="Disordered" evidence="11">
    <location>
        <begin position="176"/>
        <end position="233"/>
    </location>
</feature>
<dbReference type="GO" id="GO:0000981">
    <property type="term" value="F:DNA-binding transcription factor activity, RNA polymerase II-specific"/>
    <property type="evidence" value="ECO:0007669"/>
    <property type="project" value="InterPro"/>
</dbReference>
<feature type="compositionally biased region" description="Pro residues" evidence="11">
    <location>
        <begin position="111"/>
        <end position="121"/>
    </location>
</feature>
<keyword evidence="3" id="KW-0217">Developmental protein</keyword>
<feature type="compositionally biased region" description="Low complexity" evidence="11">
    <location>
        <begin position="29"/>
        <end position="55"/>
    </location>
</feature>
<keyword evidence="8 9" id="KW-0539">Nucleus</keyword>
<sequence length="498" mass="52121">MQKATYYNNNSGVFGGCSYQGGGTFAFGAAQQQQQQHHQQQQPQQQQHHQQQQAAYPPPSVENDYHRFACSLQTPASGGSVLKPGEPNGSCMQAVGRTSVQQGPALADPRQQPPQQPPQPRAPSHTPSLSPPSSSSGGGGGGATLATSGSGKAPGGSPQASKAAVGKHIFPWMKESRQNSKQKGAGGGAGGGSGGGGASSASTGATNNSNSSPVTGTLRRSCDESEDKSPFGLSASKRARTAYTSAQLVELEKEFHFNRYLCRPRRVEMANLLNLTERQIKIWFQNRRMKYKKDHKSKGVGSSPGSQSPTESPPLHVSGLGGFPNPVHGMGVGSSVYDTGSPTSFPGQQQQQQQQQQGAYNIADQYCGPLNNGPPMNTFQGNHKRYAGTPMPHQDFHDHYQGNNGSYGDPGLQEGAVYGGGGGGGAGVVGGGGYVDSMGGPVFNVPHLPHPSSASMGLPSPSQMAGGHLVRPCDSHSTYTDLSSHHHPTQEVPRLTHL</sequence>
<dbReference type="PROSITE" id="PS00027">
    <property type="entry name" value="HOMEOBOX_1"/>
    <property type="match status" value="1"/>
</dbReference>
<feature type="region of interest" description="Disordered" evidence="11">
    <location>
        <begin position="475"/>
        <end position="498"/>
    </location>
</feature>
<dbReference type="CDD" id="cd00086">
    <property type="entry name" value="homeodomain"/>
    <property type="match status" value="1"/>
</dbReference>
<feature type="compositionally biased region" description="Low complexity" evidence="11">
    <location>
        <begin position="348"/>
        <end position="357"/>
    </location>
</feature>
<feature type="compositionally biased region" description="Low complexity" evidence="11">
    <location>
        <begin position="199"/>
        <end position="212"/>
    </location>
</feature>
<evidence type="ECO:0000256" key="10">
    <source>
        <dbReference type="RuleBase" id="RU000682"/>
    </source>
</evidence>
<evidence type="ECO:0000256" key="9">
    <source>
        <dbReference type="PROSITE-ProRule" id="PRU00108"/>
    </source>
</evidence>
<dbReference type="GO" id="GO:0009952">
    <property type="term" value="P:anterior/posterior pattern specification"/>
    <property type="evidence" value="ECO:0007669"/>
    <property type="project" value="TreeGrafter"/>
</dbReference>
<accession>M1G945</accession>
<gene>
    <name evidence="13" type="primary">Hox3</name>
</gene>
<keyword evidence="6 9" id="KW-0371">Homeobox</keyword>
<feature type="region of interest" description="Disordered" evidence="11">
    <location>
        <begin position="293"/>
        <end position="358"/>
    </location>
</feature>
<dbReference type="InterPro" id="IPR017970">
    <property type="entry name" value="Homeobox_CS"/>
</dbReference>
<protein>
    <submittedName>
        <fullName evidence="13">Transcription factor Hox 3</fullName>
    </submittedName>
</protein>
<keyword evidence="7" id="KW-0804">Transcription</keyword>
<dbReference type="GO" id="GO:0048704">
    <property type="term" value="P:embryonic skeletal system morphogenesis"/>
    <property type="evidence" value="ECO:0007669"/>
    <property type="project" value="TreeGrafter"/>
</dbReference>
<dbReference type="GO" id="GO:0000978">
    <property type="term" value="F:RNA polymerase II cis-regulatory region sequence-specific DNA binding"/>
    <property type="evidence" value="ECO:0007669"/>
    <property type="project" value="TreeGrafter"/>
</dbReference>
<dbReference type="Gene3D" id="1.10.10.60">
    <property type="entry name" value="Homeodomain-like"/>
    <property type="match status" value="1"/>
</dbReference>
<feature type="compositionally biased region" description="Polar residues" evidence="11">
    <location>
        <begin position="336"/>
        <end position="347"/>
    </location>
</feature>
<evidence type="ECO:0000256" key="7">
    <source>
        <dbReference type="ARBA" id="ARBA00023163"/>
    </source>
</evidence>
<dbReference type="SMART" id="SM00389">
    <property type="entry name" value="HOX"/>
    <property type="match status" value="1"/>
</dbReference>
<organism evidence="13">
    <name type="scientific">Petromyzon marinus</name>
    <name type="common">Sea lamprey</name>
    <dbReference type="NCBI Taxonomy" id="7757"/>
    <lineage>
        <taxon>Eukaryota</taxon>
        <taxon>Metazoa</taxon>
        <taxon>Chordata</taxon>
        <taxon>Craniata</taxon>
        <taxon>Vertebrata</taxon>
        <taxon>Cyclostomata</taxon>
        <taxon>Hyperoartia</taxon>
        <taxon>Petromyzontiformes</taxon>
        <taxon>Petromyzontidae</taxon>
        <taxon>Petromyzon</taxon>
    </lineage>
</organism>
<comment type="subcellular location">
    <subcellularLocation>
        <location evidence="1 9 10">Nucleus</location>
    </subcellularLocation>
</comment>
<reference evidence="13" key="1">
    <citation type="journal article" date="2013" name="Nat. Genet.">
        <title>Sequencing of the sea lamprey (Petromyzon marinus) genome provides insights into vertebrate evolution.</title>
        <authorList>
            <person name="Smith J.J."/>
            <person name="Kuraku S."/>
            <person name="Holt C."/>
            <person name="Sauka-Spengler T."/>
            <person name="Jiang N."/>
            <person name="Campbell M.S."/>
            <person name="Yandell M.D."/>
            <person name="Manousaki T."/>
            <person name="Meyer A."/>
            <person name="Bloom O.E."/>
            <person name="Morgan J.R."/>
            <person name="Buxbaum J.D."/>
            <person name="Sachidanandam R."/>
            <person name="Sims C."/>
            <person name="Garruss A.S."/>
            <person name="Cook M."/>
            <person name="Krumlauf R."/>
            <person name="Wiedemann L.M."/>
            <person name="Sower S.A."/>
            <person name="Decatur W.A."/>
            <person name="Hall J.A."/>
            <person name="Amemiya C.T."/>
            <person name="Saha N.R."/>
            <person name="Buckley K.M."/>
            <person name="Rast J.P."/>
            <person name="Das S."/>
            <person name="Hirano M."/>
            <person name="McCurley N."/>
            <person name="Guo P."/>
            <person name="Rohner N."/>
            <person name="Tabin C.J."/>
            <person name="Piccinelli P."/>
            <person name="Elgar G."/>
            <person name="Ruffier M."/>
            <person name="Aken B.L."/>
            <person name="Searle S.M."/>
            <person name="Muffato M."/>
            <person name="Pignatelli M."/>
            <person name="Herrero J."/>
            <person name="Jones M."/>
            <person name="Brown C.T."/>
            <person name="Chung-Davidson Y.W."/>
            <person name="Nanlohy K.G."/>
            <person name="Libants S.V."/>
            <person name="Yeh C.Y."/>
            <person name="McCauley D.W."/>
            <person name="Langeland J.A."/>
            <person name="Pancer Z."/>
            <person name="Fritzsch B."/>
            <person name="de Jong P.J."/>
            <person name="Zhu B."/>
            <person name="Fulton L.L."/>
            <person name="Theising B."/>
            <person name="Flicek P."/>
            <person name="Bronner M.E."/>
            <person name="Warren W.C."/>
            <person name="Clifton S.W."/>
            <person name="Wilson R.K."/>
            <person name="Li W."/>
        </authorList>
    </citation>
    <scope>NUCLEOTIDE SEQUENCE</scope>
</reference>
<dbReference type="PROSITE" id="PS51257">
    <property type="entry name" value="PROKAR_LIPOPROTEIN"/>
    <property type="match status" value="1"/>
</dbReference>
<dbReference type="InterPro" id="IPR020479">
    <property type="entry name" value="HD_metazoa"/>
</dbReference>
<evidence type="ECO:0000256" key="6">
    <source>
        <dbReference type="ARBA" id="ARBA00023155"/>
    </source>
</evidence>
<evidence type="ECO:0000256" key="5">
    <source>
        <dbReference type="ARBA" id="ARBA00023125"/>
    </source>
</evidence>
<evidence type="ECO:0000256" key="8">
    <source>
        <dbReference type="ARBA" id="ARBA00023242"/>
    </source>
</evidence>
<dbReference type="PRINTS" id="PR00024">
    <property type="entry name" value="HOMEOBOX"/>
</dbReference>
<evidence type="ECO:0000259" key="12">
    <source>
        <dbReference type="PROSITE" id="PS50071"/>
    </source>
</evidence>
<evidence type="ECO:0000256" key="11">
    <source>
        <dbReference type="SAM" id="MobiDB-lite"/>
    </source>
</evidence>
<dbReference type="PANTHER" id="PTHR45664:SF18">
    <property type="entry name" value="HOMEOBOX PROTEIN HOX3"/>
    <property type="match status" value="1"/>
</dbReference>
<feature type="region of interest" description="Disordered" evidence="11">
    <location>
        <begin position="29"/>
        <end position="63"/>
    </location>
</feature>
<feature type="compositionally biased region" description="Gly residues" evidence="11">
    <location>
        <begin position="184"/>
        <end position="198"/>
    </location>
</feature>
<feature type="DNA-binding region" description="Homeobox" evidence="9">
    <location>
        <begin position="236"/>
        <end position="295"/>
    </location>
</feature>
<dbReference type="SUPFAM" id="SSF46689">
    <property type="entry name" value="Homeodomain-like"/>
    <property type="match status" value="1"/>
</dbReference>
<dbReference type="Pfam" id="PF00046">
    <property type="entry name" value="Homeodomain"/>
    <property type="match status" value="1"/>
</dbReference>
<dbReference type="PROSITE" id="PS50071">
    <property type="entry name" value="HOMEOBOX_2"/>
    <property type="match status" value="1"/>
</dbReference>
<dbReference type="PANTHER" id="PTHR45664">
    <property type="entry name" value="PROTEIN ZERKNUELLT 1-RELATED"/>
    <property type="match status" value="1"/>
</dbReference>
<dbReference type="InterPro" id="IPR009057">
    <property type="entry name" value="Homeodomain-like_sf"/>
</dbReference>
<feature type="domain" description="Homeobox" evidence="12">
    <location>
        <begin position="234"/>
        <end position="294"/>
    </location>
</feature>
<keyword evidence="5 9" id="KW-0238">DNA-binding</keyword>
<feature type="region of interest" description="Disordered" evidence="11">
    <location>
        <begin position="99"/>
        <end position="164"/>
    </location>
</feature>
<evidence type="ECO:0000313" key="13">
    <source>
        <dbReference type="EMBL" id="AFZ94988.1"/>
    </source>
</evidence>
<dbReference type="InterPro" id="IPR001827">
    <property type="entry name" value="Homeobox_Antennapedia_CS"/>
</dbReference>
<dbReference type="InterPro" id="IPR001356">
    <property type="entry name" value="HD"/>
</dbReference>
<evidence type="ECO:0000256" key="3">
    <source>
        <dbReference type="ARBA" id="ARBA00022473"/>
    </source>
</evidence>
<evidence type="ECO:0000256" key="1">
    <source>
        <dbReference type="ARBA" id="ARBA00004123"/>
    </source>
</evidence>
<name>M1G945_PETMA</name>
<comment type="similarity">
    <text evidence="2">Belongs to the Antp homeobox family.</text>
</comment>
<dbReference type="AlphaFoldDB" id="M1G945"/>
<dbReference type="EMBL" id="JQ706315">
    <property type="protein sequence ID" value="AFZ94988.1"/>
    <property type="molecule type" value="Genomic_DNA"/>
</dbReference>
<feature type="compositionally biased region" description="Basic and acidic residues" evidence="11">
    <location>
        <begin position="220"/>
        <end position="229"/>
    </location>
</feature>
<dbReference type="PROSITE" id="PS00032">
    <property type="entry name" value="ANTENNAPEDIA"/>
    <property type="match status" value="1"/>
</dbReference>
<dbReference type="Pfam" id="PF13293">
    <property type="entry name" value="DUF4074"/>
    <property type="match status" value="1"/>
</dbReference>
<evidence type="ECO:0000256" key="4">
    <source>
        <dbReference type="ARBA" id="ARBA00023015"/>
    </source>
</evidence>
<keyword evidence="4" id="KW-0805">Transcription regulation</keyword>
<evidence type="ECO:0000256" key="2">
    <source>
        <dbReference type="ARBA" id="ARBA00009107"/>
    </source>
</evidence>
<dbReference type="InterPro" id="IPR025281">
    <property type="entry name" value="DUF4074"/>
</dbReference>
<proteinExistence type="inferred from homology"/>